<evidence type="ECO:0000256" key="7">
    <source>
        <dbReference type="ARBA" id="ARBA00022692"/>
    </source>
</evidence>
<evidence type="ECO:0000256" key="4">
    <source>
        <dbReference type="ARBA" id="ARBA00022475"/>
    </source>
</evidence>
<feature type="transmembrane region" description="Helical" evidence="17">
    <location>
        <begin position="649"/>
        <end position="669"/>
    </location>
</feature>
<name>A0A6N7XGE4_9FIRM</name>
<comment type="subcellular location">
    <subcellularLocation>
        <location evidence="2">Cell inner membrane</location>
        <topology evidence="2">Multi-pass membrane protein</topology>
    </subcellularLocation>
    <subcellularLocation>
        <location evidence="17">Cell membrane</location>
        <topology evidence="17">Multi-pass membrane protein</topology>
    </subcellularLocation>
</comment>
<dbReference type="Pfam" id="PF07670">
    <property type="entry name" value="Gate"/>
    <property type="match status" value="2"/>
</dbReference>
<feature type="binding site" evidence="16">
    <location>
        <position position="24"/>
    </location>
    <ligand>
        <name>Mg(2+)</name>
        <dbReference type="ChEBI" id="CHEBI:18420"/>
        <label>2</label>
    </ligand>
</feature>
<keyword evidence="7 17" id="KW-0812">Transmembrane</keyword>
<dbReference type="NCBIfam" id="TIGR00437">
    <property type="entry name" value="feoB"/>
    <property type="match status" value="1"/>
</dbReference>
<keyword evidence="11" id="KW-0406">Ion transport</keyword>
<feature type="binding site" evidence="15">
    <location>
        <begin position="34"/>
        <end position="38"/>
    </location>
    <ligand>
        <name>GTP</name>
        <dbReference type="ChEBI" id="CHEBI:37565"/>
        <label>1</label>
    </ligand>
</feature>
<comment type="function">
    <text evidence="1 17">Probable transporter of a GTP-driven Fe(2+) uptake system.</text>
</comment>
<evidence type="ECO:0000256" key="10">
    <source>
        <dbReference type="ARBA" id="ARBA00023004"/>
    </source>
</evidence>
<evidence type="ECO:0000256" key="1">
    <source>
        <dbReference type="ARBA" id="ARBA00003926"/>
    </source>
</evidence>
<dbReference type="AlphaFoldDB" id="A0A6N7XGE4"/>
<dbReference type="PROSITE" id="PS51711">
    <property type="entry name" value="G_FEOB"/>
    <property type="match status" value="1"/>
</dbReference>
<feature type="binding site" evidence="16">
    <location>
        <position position="20"/>
    </location>
    <ligand>
        <name>Mg(2+)</name>
        <dbReference type="ChEBI" id="CHEBI:18420"/>
        <label>2</label>
    </ligand>
</feature>
<evidence type="ECO:0000256" key="12">
    <source>
        <dbReference type="ARBA" id="ARBA00023134"/>
    </source>
</evidence>
<evidence type="ECO:0000256" key="16">
    <source>
        <dbReference type="PIRSR" id="PIRSR603373-2"/>
    </source>
</evidence>
<dbReference type="InterPro" id="IPR011640">
    <property type="entry name" value="Fe2_transport_prot_B_C"/>
</dbReference>
<dbReference type="NCBIfam" id="TIGR00231">
    <property type="entry name" value="small_GTP"/>
    <property type="match status" value="1"/>
</dbReference>
<accession>A0A6N7XGE4</accession>
<dbReference type="InterPro" id="IPR050860">
    <property type="entry name" value="FeoB_GTPase"/>
</dbReference>
<feature type="transmembrane region" description="Helical" evidence="17">
    <location>
        <begin position="283"/>
        <end position="301"/>
    </location>
</feature>
<dbReference type="PANTHER" id="PTHR43185:SF1">
    <property type="entry name" value="FE(2+) TRANSPORTER FEOB"/>
    <property type="match status" value="1"/>
</dbReference>
<keyword evidence="4" id="KW-1003">Cell membrane</keyword>
<evidence type="ECO:0000313" key="20">
    <source>
        <dbReference type="Proteomes" id="UP000469424"/>
    </source>
</evidence>
<dbReference type="GO" id="GO:0005886">
    <property type="term" value="C:plasma membrane"/>
    <property type="evidence" value="ECO:0007669"/>
    <property type="project" value="UniProtKB-SubCell"/>
</dbReference>
<feature type="binding site" evidence="15">
    <location>
        <begin position="9"/>
        <end position="16"/>
    </location>
    <ligand>
        <name>GTP</name>
        <dbReference type="ChEBI" id="CHEBI:37565"/>
        <label>1</label>
    </ligand>
</feature>
<keyword evidence="3 17" id="KW-0813">Transport</keyword>
<evidence type="ECO:0000256" key="6">
    <source>
        <dbReference type="ARBA" id="ARBA00022519"/>
    </source>
</evidence>
<dbReference type="Gene3D" id="1.10.287.1770">
    <property type="match status" value="1"/>
</dbReference>
<feature type="binding site" evidence="16">
    <location>
        <position position="21"/>
    </location>
    <ligand>
        <name>Mg(2+)</name>
        <dbReference type="ChEBI" id="CHEBI:18420"/>
        <label>2</label>
    </ligand>
</feature>
<dbReference type="CDD" id="cd01879">
    <property type="entry name" value="FeoB"/>
    <property type="match status" value="1"/>
</dbReference>
<feature type="binding site" evidence="15">
    <location>
        <begin position="54"/>
        <end position="57"/>
    </location>
    <ligand>
        <name>GTP</name>
        <dbReference type="ChEBI" id="CHEBI:37565"/>
        <label>1</label>
    </ligand>
</feature>
<feature type="transmembrane region" description="Helical" evidence="17">
    <location>
        <begin position="345"/>
        <end position="369"/>
    </location>
</feature>
<dbReference type="GO" id="GO:0046872">
    <property type="term" value="F:metal ion binding"/>
    <property type="evidence" value="ECO:0007669"/>
    <property type="project" value="UniProtKB-KW"/>
</dbReference>
<feature type="transmembrane region" description="Helical" evidence="17">
    <location>
        <begin position="681"/>
        <end position="700"/>
    </location>
</feature>
<reference evidence="19 20" key="1">
    <citation type="submission" date="2019-08" db="EMBL/GenBank/DDBJ databases">
        <title>In-depth cultivation of the pig gut microbiome towards novel bacterial diversity and tailored functional studies.</title>
        <authorList>
            <person name="Wylensek D."/>
            <person name="Hitch T.C.A."/>
            <person name="Clavel T."/>
        </authorList>
    </citation>
    <scope>NUCLEOTIDE SEQUENCE [LARGE SCALE GENOMIC DNA]</scope>
    <source>
        <strain evidence="19 20">WCA-MUC-591-APC-4B</strain>
    </source>
</reference>
<evidence type="ECO:0000256" key="2">
    <source>
        <dbReference type="ARBA" id="ARBA00004429"/>
    </source>
</evidence>
<dbReference type="InterPro" id="IPR011642">
    <property type="entry name" value="Gate_dom"/>
</dbReference>
<keyword evidence="10 17" id="KW-0408">Iron</keyword>
<comment type="similarity">
    <text evidence="17">Belongs to the TRAFAC class TrmE-Era-EngA-EngB-Septin-like GTPase superfamily. FeoB GTPase (TC 9.A.8) family.</text>
</comment>
<keyword evidence="16" id="KW-0479">Metal-binding</keyword>
<keyword evidence="13 17" id="KW-0472">Membrane</keyword>
<dbReference type="Gene3D" id="3.40.50.300">
    <property type="entry name" value="P-loop containing nucleotide triphosphate hydrolases"/>
    <property type="match status" value="1"/>
</dbReference>
<feature type="transmembrane region" description="Helical" evidence="17">
    <location>
        <begin position="585"/>
        <end position="604"/>
    </location>
</feature>
<protein>
    <recommendedName>
        <fullName evidence="14 17">Ferrous iron transport protein B</fullName>
    </recommendedName>
</protein>
<keyword evidence="5 17" id="KW-0410">Iron transport</keyword>
<dbReference type="PANTHER" id="PTHR43185">
    <property type="entry name" value="FERROUS IRON TRANSPORT PROTEIN B"/>
    <property type="match status" value="1"/>
</dbReference>
<proteinExistence type="inferred from homology"/>
<feature type="domain" description="FeoB-type G" evidence="18">
    <location>
        <begin position="2"/>
        <end position="163"/>
    </location>
</feature>
<sequence>MAIKIALAGNPNCGKTTLFNALTGSNQYVGNWPGVTVEKKDGRLKTDKTITIQDLPGIYSLSPYTMEEVVTRRYLVNERPDAIINIIDATNLERNLYLTTQLLELHIPTIIALNMMDIVNKNGDRIDVPQLSKELGCPIVPISALKGDGSEELIDQAVKVAKKRTMGDTPHVYSGSVEHAIAHIEESIEDKVSANNLRWYAVKFFERDEKVREEIKLGASVLSEIEGHIEDCEKEMDDDAESIIINQRYEYINRVVPKAIERKQGHEKLTLSDKIDRIVTNRVLALPIFAVVMFLVYYISVTTIGDIVTGWTNDVFVAGIQDWASNGLTHMGASDWVISLVSDGIIGGLGAPIGFAPQMAIVFFFLALLEDCGYMARVAFIMDRIFRRFGLSGKSFIPFLISSGCGVPGIMATRTIENEKDRRMTMMTTTTIPCGAKLPVIATIAGYIAGGAWWVAPAMYFLGIGLVIVYCIILKKTKMFEGDPAPFVMELPAYHAPSPKSVLLSVWERVWAFLKKAGTILFLCCAVMWFLGNFGFAGGSFGLVDAEDSLLAVIGGAIAFIFKPLGFGTWQAVASSLSGFVAKEGIVSTMGVLSGLGEIEGYSAAYQAQFAAFFPSMLAAFSFMVFNLFDSPCLAALSTTAKEMNNRKFFWYSVLFQNVSAYFVSLIVYQIGGLILGEVSFGIATVVAFIVLAFVLYLLFRPDLNKKAKVALEKN</sequence>
<evidence type="ECO:0000256" key="15">
    <source>
        <dbReference type="PIRSR" id="PIRSR603373-1"/>
    </source>
</evidence>
<evidence type="ECO:0000256" key="8">
    <source>
        <dbReference type="ARBA" id="ARBA00022741"/>
    </source>
</evidence>
<feature type="binding site" evidence="15">
    <location>
        <begin position="114"/>
        <end position="117"/>
    </location>
    <ligand>
        <name>GTP</name>
        <dbReference type="ChEBI" id="CHEBI:37565"/>
        <label>1</label>
    </ligand>
</feature>
<dbReference type="InterPro" id="IPR027417">
    <property type="entry name" value="P-loop_NTPase"/>
</dbReference>
<evidence type="ECO:0000259" key="18">
    <source>
        <dbReference type="PROSITE" id="PS51711"/>
    </source>
</evidence>
<keyword evidence="8 15" id="KW-0547">Nucleotide-binding</keyword>
<comment type="caution">
    <text evidence="19">The sequence shown here is derived from an EMBL/GenBank/DDBJ whole genome shotgun (WGS) entry which is preliminary data.</text>
</comment>
<keyword evidence="6" id="KW-0997">Cell inner membrane</keyword>
<evidence type="ECO:0000313" key="19">
    <source>
        <dbReference type="EMBL" id="MST70288.1"/>
    </source>
</evidence>
<dbReference type="SUPFAM" id="SSF52540">
    <property type="entry name" value="P-loop containing nucleoside triphosphate hydrolases"/>
    <property type="match status" value="1"/>
</dbReference>
<dbReference type="FunFam" id="3.40.50.300:FF:000426">
    <property type="entry name" value="Ferrous iron transport protein B"/>
    <property type="match status" value="1"/>
</dbReference>
<keyword evidence="12 15" id="KW-0342">GTP-binding</keyword>
<evidence type="ECO:0000256" key="5">
    <source>
        <dbReference type="ARBA" id="ARBA00022496"/>
    </source>
</evidence>
<dbReference type="InterPro" id="IPR030389">
    <property type="entry name" value="G_FEOB_dom"/>
</dbReference>
<feature type="transmembrane region" description="Helical" evidence="17">
    <location>
        <begin position="550"/>
        <end position="573"/>
    </location>
</feature>
<dbReference type="InterPro" id="IPR003373">
    <property type="entry name" value="Fe2_transport_prot-B"/>
</dbReference>
<evidence type="ECO:0000256" key="17">
    <source>
        <dbReference type="RuleBase" id="RU362098"/>
    </source>
</evidence>
<dbReference type="Proteomes" id="UP000469424">
    <property type="component" value="Unassembled WGS sequence"/>
</dbReference>
<dbReference type="InterPro" id="IPR041069">
    <property type="entry name" value="FeoB_Cyto"/>
</dbReference>
<dbReference type="RefSeq" id="WP_328603032.1">
    <property type="nucleotide sequence ID" value="NZ_VUNA01000004.1"/>
</dbReference>
<organism evidence="19 20">
    <name type="scientific">Mogibacterium kristiansenii</name>
    <dbReference type="NCBI Taxonomy" id="2606708"/>
    <lineage>
        <taxon>Bacteria</taxon>
        <taxon>Bacillati</taxon>
        <taxon>Bacillota</taxon>
        <taxon>Clostridia</taxon>
        <taxon>Peptostreptococcales</taxon>
        <taxon>Anaerovoracaceae</taxon>
        <taxon>Mogibacterium</taxon>
    </lineage>
</organism>
<evidence type="ECO:0000256" key="11">
    <source>
        <dbReference type="ARBA" id="ARBA00023065"/>
    </source>
</evidence>
<evidence type="ECO:0000256" key="9">
    <source>
        <dbReference type="ARBA" id="ARBA00022989"/>
    </source>
</evidence>
<dbReference type="InterPro" id="IPR005225">
    <property type="entry name" value="Small_GTP-bd"/>
</dbReference>
<feature type="transmembrane region" description="Helical" evidence="17">
    <location>
        <begin position="519"/>
        <end position="544"/>
    </location>
</feature>
<keyword evidence="16" id="KW-0460">Magnesium</keyword>
<dbReference type="Pfam" id="PF07664">
    <property type="entry name" value="FeoB_C"/>
    <property type="match status" value="1"/>
</dbReference>
<keyword evidence="9 17" id="KW-1133">Transmembrane helix</keyword>
<evidence type="ECO:0000256" key="13">
    <source>
        <dbReference type="ARBA" id="ARBA00023136"/>
    </source>
</evidence>
<dbReference type="Pfam" id="PF02421">
    <property type="entry name" value="FeoB_N"/>
    <property type="match status" value="1"/>
</dbReference>
<dbReference type="EMBL" id="VUNA01000004">
    <property type="protein sequence ID" value="MST70288.1"/>
    <property type="molecule type" value="Genomic_DNA"/>
</dbReference>
<evidence type="ECO:0000256" key="3">
    <source>
        <dbReference type="ARBA" id="ARBA00022448"/>
    </source>
</evidence>
<evidence type="ECO:0000256" key="14">
    <source>
        <dbReference type="NCBIfam" id="TIGR00437"/>
    </source>
</evidence>
<dbReference type="Pfam" id="PF17910">
    <property type="entry name" value="FeoB_Cyto"/>
    <property type="match status" value="1"/>
</dbReference>
<dbReference type="GO" id="GO:0005525">
    <property type="term" value="F:GTP binding"/>
    <property type="evidence" value="ECO:0007669"/>
    <property type="project" value="UniProtKB-KW"/>
</dbReference>
<gene>
    <name evidence="19" type="primary">feoB</name>
    <name evidence="19" type="ORF">FYJ65_02865</name>
</gene>
<feature type="transmembrane region" description="Helical" evidence="17">
    <location>
        <begin position="610"/>
        <end position="629"/>
    </location>
</feature>
<dbReference type="GO" id="GO:0015093">
    <property type="term" value="F:ferrous iron transmembrane transporter activity"/>
    <property type="evidence" value="ECO:0007669"/>
    <property type="project" value="UniProtKB-UniRule"/>
</dbReference>
<keyword evidence="20" id="KW-1185">Reference proteome</keyword>
<feature type="transmembrane region" description="Helical" evidence="17">
    <location>
        <begin position="454"/>
        <end position="473"/>
    </location>
</feature>
<feature type="binding site" evidence="16">
    <location>
        <position position="23"/>
    </location>
    <ligand>
        <name>Mg(2+)</name>
        <dbReference type="ChEBI" id="CHEBI:18420"/>
        <label>2</label>
    </ligand>
</feature>